<dbReference type="AlphaFoldDB" id="A0A6J8B6B9"/>
<proteinExistence type="predicted"/>
<organism evidence="1 2">
    <name type="scientific">Mytilus coruscus</name>
    <name type="common">Sea mussel</name>
    <dbReference type="NCBI Taxonomy" id="42192"/>
    <lineage>
        <taxon>Eukaryota</taxon>
        <taxon>Metazoa</taxon>
        <taxon>Spiralia</taxon>
        <taxon>Lophotrochozoa</taxon>
        <taxon>Mollusca</taxon>
        <taxon>Bivalvia</taxon>
        <taxon>Autobranchia</taxon>
        <taxon>Pteriomorphia</taxon>
        <taxon>Mytilida</taxon>
        <taxon>Mytiloidea</taxon>
        <taxon>Mytilidae</taxon>
        <taxon>Mytilinae</taxon>
        <taxon>Mytilus</taxon>
    </lineage>
</organism>
<accession>A0A6J8B6B9</accession>
<gene>
    <name evidence="1" type="ORF">MCOR_15536</name>
</gene>
<evidence type="ECO:0000313" key="2">
    <source>
        <dbReference type="Proteomes" id="UP000507470"/>
    </source>
</evidence>
<sequence length="262" mass="30226">MFYRITNFINCYFFILSRWNKKGGTQNEGEEEMEQNEETSTNIIPDMIDLVNKFQNVQTLRTWAEKNQLMELESVKTRIRVLEDQEESSVIRQNAPNMSDNYVESRANDNVSTESLEEFHRLLDELNDIPSDSFTNSSSIDTFHNTPDELPYLISVPIRLSNKGLDYSSKTDKNMSREKPNVEASIRSGFPHAGDHINNRKADEQLPSIDWSFLQLDQIGLGTLVTSTQKIPCLTFFAKQKKNTFAKTAAKEITYQIRFTDD</sequence>
<evidence type="ECO:0000313" key="1">
    <source>
        <dbReference type="EMBL" id="CAC5379468.1"/>
    </source>
</evidence>
<name>A0A6J8B6B9_MYTCO</name>
<reference evidence="1 2" key="1">
    <citation type="submission" date="2020-06" db="EMBL/GenBank/DDBJ databases">
        <authorList>
            <person name="Li R."/>
            <person name="Bekaert M."/>
        </authorList>
    </citation>
    <scope>NUCLEOTIDE SEQUENCE [LARGE SCALE GENOMIC DNA]</scope>
    <source>
        <strain evidence="2">wild</strain>
    </source>
</reference>
<dbReference type="EMBL" id="CACVKT020002723">
    <property type="protein sequence ID" value="CAC5379468.1"/>
    <property type="molecule type" value="Genomic_DNA"/>
</dbReference>
<dbReference type="Proteomes" id="UP000507470">
    <property type="component" value="Unassembled WGS sequence"/>
</dbReference>
<keyword evidence="2" id="KW-1185">Reference proteome</keyword>
<protein>
    <submittedName>
        <fullName evidence="1">Uncharacterized protein</fullName>
    </submittedName>
</protein>